<dbReference type="HOGENOM" id="CLU_091705_7_2_4"/>
<dbReference type="Pfam" id="PF07963">
    <property type="entry name" value="N_methyl"/>
    <property type="match status" value="1"/>
</dbReference>
<keyword evidence="1" id="KW-0488">Methylation</keyword>
<dbReference type="GO" id="GO:0015628">
    <property type="term" value="P:protein secretion by the type II secretion system"/>
    <property type="evidence" value="ECO:0007669"/>
    <property type="project" value="InterPro"/>
</dbReference>
<evidence type="ECO:0000313" key="4">
    <source>
        <dbReference type="Proteomes" id="UP000056322"/>
    </source>
</evidence>
<name>A0A0B7J0J2_9PROT</name>
<evidence type="ECO:0000256" key="1">
    <source>
        <dbReference type="ARBA" id="ARBA00022481"/>
    </source>
</evidence>
<dbReference type="InterPro" id="IPR000983">
    <property type="entry name" value="Bac_GSPG_pilin"/>
</dbReference>
<keyword evidence="2" id="KW-0812">Transmembrane</keyword>
<keyword evidence="2" id="KW-1133">Transmembrane helix</keyword>
<dbReference type="EMBL" id="LN794158">
    <property type="protein sequence ID" value="CEN56287.1"/>
    <property type="molecule type" value="Genomic_DNA"/>
</dbReference>
<dbReference type="PROSITE" id="PS00409">
    <property type="entry name" value="PROKAR_NTER_METHYL"/>
    <property type="match status" value="1"/>
</dbReference>
<dbReference type="InterPro" id="IPR012902">
    <property type="entry name" value="N_methyl_site"/>
</dbReference>
<dbReference type="PRINTS" id="PR00813">
    <property type="entry name" value="BCTERIALGSPG"/>
</dbReference>
<gene>
    <name evidence="3" type="ORF">BN1209_1249</name>
</gene>
<dbReference type="OrthoDB" id="9790526at2"/>
<dbReference type="GO" id="GO:0015627">
    <property type="term" value="C:type II protein secretion system complex"/>
    <property type="evidence" value="ECO:0007669"/>
    <property type="project" value="InterPro"/>
</dbReference>
<evidence type="ECO:0000256" key="2">
    <source>
        <dbReference type="SAM" id="Phobius"/>
    </source>
</evidence>
<dbReference type="AlphaFoldDB" id="A0A0B7J0J2"/>
<protein>
    <submittedName>
        <fullName evidence="3">Protein involved in methylation</fullName>
    </submittedName>
</protein>
<dbReference type="NCBIfam" id="TIGR02532">
    <property type="entry name" value="IV_pilin_GFxxxE"/>
    <property type="match status" value="1"/>
</dbReference>
<dbReference type="Proteomes" id="UP000056322">
    <property type="component" value="Chromosome 1"/>
</dbReference>
<feature type="transmembrane region" description="Helical" evidence="2">
    <location>
        <begin position="6"/>
        <end position="29"/>
    </location>
</feature>
<evidence type="ECO:0000313" key="3">
    <source>
        <dbReference type="EMBL" id="CEN56287.1"/>
    </source>
</evidence>
<dbReference type="PANTHER" id="PTHR30093">
    <property type="entry name" value="GENERAL SECRETION PATHWAY PROTEIN G"/>
    <property type="match status" value="1"/>
</dbReference>
<keyword evidence="2" id="KW-0472">Membrane</keyword>
<accession>A0A0B7J0J2</accession>
<dbReference type="PANTHER" id="PTHR30093:SF47">
    <property type="entry name" value="TYPE IV PILUS NON-CORE MINOR PILIN PILE"/>
    <property type="match status" value="1"/>
</dbReference>
<dbReference type="STRING" id="1581680.BN1209_1249"/>
<sequence>MKTAGFTLIELVVTVMIVAILAAGAVPIAQLTIQRNKETELKQALRQIRESIDLYKKAADEGMVKRTLDQTGYPPSLEVLEQGVINQKDTKGKVIKFIRKIPRDPMNNDADLKPAETWAKRSYASDVNAPAEGADVYDVYSRSPKKAIDGTIYNTW</sequence>
<reference evidence="4" key="1">
    <citation type="submission" date="2014-12" db="EMBL/GenBank/DDBJ databases">
        <authorList>
            <person name="Salcher M.M."/>
        </authorList>
    </citation>
    <scope>NUCLEOTIDE SEQUENCE [LARGE SCALE GENOMIC DNA]</scope>
    <source>
        <strain evidence="4">MMS-10A-171</strain>
    </source>
</reference>
<organism evidence="3 4">
    <name type="scientific">Candidatus Methylopumilus turicensis</name>
    <dbReference type="NCBI Taxonomy" id="1581680"/>
    <lineage>
        <taxon>Bacteria</taxon>
        <taxon>Pseudomonadati</taxon>
        <taxon>Pseudomonadota</taxon>
        <taxon>Betaproteobacteria</taxon>
        <taxon>Nitrosomonadales</taxon>
        <taxon>Methylophilaceae</taxon>
        <taxon>Candidatus Methylopumilus</taxon>
    </lineage>
</organism>
<proteinExistence type="predicted"/>
<dbReference type="SUPFAM" id="SSF54523">
    <property type="entry name" value="Pili subunits"/>
    <property type="match status" value="1"/>
</dbReference>
<dbReference type="Gene3D" id="3.30.700.10">
    <property type="entry name" value="Glycoprotein, Type 4 Pilin"/>
    <property type="match status" value="1"/>
</dbReference>
<dbReference type="RefSeq" id="WP_045751412.1">
    <property type="nucleotide sequence ID" value="NZ_LN794158.1"/>
</dbReference>
<keyword evidence="4" id="KW-1185">Reference proteome</keyword>
<dbReference type="InterPro" id="IPR045584">
    <property type="entry name" value="Pilin-like"/>
</dbReference>
<dbReference type="KEGG" id="mbac:BN1209_1249"/>